<dbReference type="Pfam" id="PF00867">
    <property type="entry name" value="XPG_I"/>
    <property type="match status" value="1"/>
</dbReference>
<name>A0A1B7MQZ2_9AGAM</name>
<dbReference type="CDD" id="cd09870">
    <property type="entry name" value="PIN_YEN1"/>
    <property type="match status" value="1"/>
</dbReference>
<dbReference type="InterPro" id="IPR029060">
    <property type="entry name" value="PIN-like_dom_sf"/>
</dbReference>
<sequence length="170" mass="18557">MGITDLWKLVSPTIHGQTLTAFALEGLWGHVQDEGGISMMTIGVDASSWLYVVCKLQAFQFGHARSGENPELWTLMYKLVALASAPIHAHFVFDGDDRPSIKCGKHVCSAPHWLTQHLQELLGIFGFTWSMAKGEAEADLAFLSKAGRIAAVLTEDSDAILFGAERVLCL</sequence>
<dbReference type="OrthoDB" id="2667281at2759"/>
<accession>A0A1B7MQZ2</accession>
<gene>
    <name evidence="2" type="ORF">K503DRAFT_830879</name>
</gene>
<dbReference type="PANTHER" id="PTHR11081">
    <property type="entry name" value="FLAP ENDONUCLEASE FAMILY MEMBER"/>
    <property type="match status" value="1"/>
</dbReference>
<dbReference type="EMBL" id="KV448538">
    <property type="protein sequence ID" value="OAX35045.1"/>
    <property type="molecule type" value="Genomic_DNA"/>
</dbReference>
<dbReference type="InterPro" id="IPR006084">
    <property type="entry name" value="XPG/Rad2"/>
</dbReference>
<evidence type="ECO:0000259" key="1">
    <source>
        <dbReference type="Pfam" id="PF00867"/>
    </source>
</evidence>
<keyword evidence="3" id="KW-1185">Reference proteome</keyword>
<dbReference type="STRING" id="1314800.A0A1B7MQZ2"/>
<dbReference type="InParanoid" id="A0A1B7MQZ2"/>
<dbReference type="SUPFAM" id="SSF88723">
    <property type="entry name" value="PIN domain-like"/>
    <property type="match status" value="1"/>
</dbReference>
<reference evidence="2 3" key="1">
    <citation type="submission" date="2016-06" db="EMBL/GenBank/DDBJ databases">
        <title>Comparative genomics of the ectomycorrhizal sister species Rhizopogon vinicolor and Rhizopogon vesiculosus (Basidiomycota: Boletales) reveals a divergence of the mating type B locus.</title>
        <authorList>
            <consortium name="DOE Joint Genome Institute"/>
            <person name="Mujic A.B."/>
            <person name="Kuo A."/>
            <person name="Tritt A."/>
            <person name="Lipzen A."/>
            <person name="Chen C."/>
            <person name="Johnson J."/>
            <person name="Sharma A."/>
            <person name="Barry K."/>
            <person name="Grigoriev I.V."/>
            <person name="Spatafora J.W."/>
        </authorList>
    </citation>
    <scope>NUCLEOTIDE SEQUENCE [LARGE SCALE GENOMIC DNA]</scope>
    <source>
        <strain evidence="2 3">AM-OR11-026</strain>
    </source>
</reference>
<dbReference type="AlphaFoldDB" id="A0A1B7MQZ2"/>
<dbReference type="Proteomes" id="UP000092154">
    <property type="component" value="Unassembled WGS sequence"/>
</dbReference>
<feature type="domain" description="XPG-I" evidence="1">
    <location>
        <begin position="126"/>
        <end position="168"/>
    </location>
</feature>
<evidence type="ECO:0000313" key="2">
    <source>
        <dbReference type="EMBL" id="OAX35045.1"/>
    </source>
</evidence>
<proteinExistence type="predicted"/>
<organism evidence="2 3">
    <name type="scientific">Rhizopogon vinicolor AM-OR11-026</name>
    <dbReference type="NCBI Taxonomy" id="1314800"/>
    <lineage>
        <taxon>Eukaryota</taxon>
        <taxon>Fungi</taxon>
        <taxon>Dikarya</taxon>
        <taxon>Basidiomycota</taxon>
        <taxon>Agaricomycotina</taxon>
        <taxon>Agaricomycetes</taxon>
        <taxon>Agaricomycetidae</taxon>
        <taxon>Boletales</taxon>
        <taxon>Suillineae</taxon>
        <taxon>Rhizopogonaceae</taxon>
        <taxon>Rhizopogon</taxon>
    </lineage>
</organism>
<evidence type="ECO:0000313" key="3">
    <source>
        <dbReference type="Proteomes" id="UP000092154"/>
    </source>
</evidence>
<dbReference type="GO" id="GO:0017108">
    <property type="term" value="F:5'-flap endonuclease activity"/>
    <property type="evidence" value="ECO:0007669"/>
    <property type="project" value="TreeGrafter"/>
</dbReference>
<protein>
    <submittedName>
        <fullName evidence="2">PIN domain-like protein</fullName>
    </submittedName>
</protein>
<dbReference type="GO" id="GO:0006974">
    <property type="term" value="P:DNA damage response"/>
    <property type="evidence" value="ECO:0007669"/>
    <property type="project" value="UniProtKB-ARBA"/>
</dbReference>
<dbReference type="InterPro" id="IPR006086">
    <property type="entry name" value="XPG-I_dom"/>
</dbReference>
<dbReference type="PANTHER" id="PTHR11081:SF75">
    <property type="entry name" value="ENDONUCLEASE, PUTATIVE (AFU_ORTHOLOGUE AFUA_3G13260)-RELATED"/>
    <property type="match status" value="1"/>
</dbReference>
<dbReference type="Gene3D" id="3.40.50.1010">
    <property type="entry name" value="5'-nuclease"/>
    <property type="match status" value="2"/>
</dbReference>
<dbReference type="PRINTS" id="PR00853">
    <property type="entry name" value="XPGRADSUPER"/>
</dbReference>